<sequence>MSSILDLEERANRLKKEDEDSFRLFNNIFHVSSAAGNLKIPPSFKEKVHTYFGNKDESGKIIESKNEVIERIQTQEVIKTYNKWTGEGSLFNSLRASRPGMKPQERSQEQEKVQEYIEKSRENCDFCQAEKYTPEDVFGRIHGKYCITGANIAKYDAWSSMVFFKKHNPLDFTQEELSDYIETGFEWFKKVNNHDKQFTSPLFIWNCLPKAGASQVHGHAQVLITKNVHYAKTQFLRKNFRSYMQLTGRNLFKDIYNVHNALGLALNKDVTGFASLTPLKEKEFIIISKNNPSTSADVKEAIYRVLRCYIDQLGVNSFNLAISCPSFGETFLPYIIRIVDRGSIFKPTSDIGAMELYGSSVISDDPYNIIKAVNAFNHG</sequence>
<accession>A0A2A2H0X4</accession>
<organism evidence="1 2">
    <name type="scientific">Methanobacterium bryantii</name>
    <dbReference type="NCBI Taxonomy" id="2161"/>
    <lineage>
        <taxon>Archaea</taxon>
        <taxon>Methanobacteriati</taxon>
        <taxon>Methanobacteriota</taxon>
        <taxon>Methanomada group</taxon>
        <taxon>Methanobacteria</taxon>
        <taxon>Methanobacteriales</taxon>
        <taxon>Methanobacteriaceae</taxon>
        <taxon>Methanobacterium</taxon>
    </lineage>
</organism>
<gene>
    <name evidence="1" type="ORF">ASJ80_04110</name>
</gene>
<dbReference type="PANTHER" id="PTHR34714:SF3">
    <property type="match status" value="1"/>
</dbReference>
<name>A0A2A2H0X4_METBR</name>
<reference evidence="1 2" key="1">
    <citation type="journal article" date="2017" name="BMC Genomics">
        <title>Genomic analysis of methanogenic archaea reveals a shift towards energy conservation.</title>
        <authorList>
            <person name="Gilmore S.P."/>
            <person name="Henske J.K."/>
            <person name="Sexton J.A."/>
            <person name="Solomon K.V."/>
            <person name="Seppala S."/>
            <person name="Yoo J.I."/>
            <person name="Huyett L.M."/>
            <person name="Pressman A."/>
            <person name="Cogan J.Z."/>
            <person name="Kivenson V."/>
            <person name="Peng X."/>
            <person name="Tan Y."/>
            <person name="Valentine D.L."/>
            <person name="O'Malley M.A."/>
        </authorList>
    </citation>
    <scope>NUCLEOTIDE SEQUENCE [LARGE SCALE GENOMIC DNA]</scope>
    <source>
        <strain evidence="1 2">M.o.H.</strain>
    </source>
</reference>
<dbReference type="InterPro" id="IPR036265">
    <property type="entry name" value="HIT-like_sf"/>
</dbReference>
<dbReference type="RefSeq" id="WP_069582372.1">
    <property type="nucleotide sequence ID" value="NZ_LMVM01000041.1"/>
</dbReference>
<comment type="caution">
    <text evidence="1">The sequence shown here is derived from an EMBL/GenBank/DDBJ whole genome shotgun (WGS) entry which is preliminary data.</text>
</comment>
<dbReference type="EMBL" id="LMVM01000041">
    <property type="protein sequence ID" value="PAV02995.1"/>
    <property type="molecule type" value="Genomic_DNA"/>
</dbReference>
<dbReference type="AlphaFoldDB" id="A0A2A2H0X4"/>
<dbReference type="Proteomes" id="UP000217784">
    <property type="component" value="Unassembled WGS sequence"/>
</dbReference>
<proteinExistence type="predicted"/>
<evidence type="ECO:0000313" key="2">
    <source>
        <dbReference type="Proteomes" id="UP000217784"/>
    </source>
</evidence>
<keyword evidence="2" id="KW-1185">Reference proteome</keyword>
<evidence type="ECO:0000313" key="1">
    <source>
        <dbReference type="EMBL" id="PAV02995.1"/>
    </source>
</evidence>
<dbReference type="OrthoDB" id="7650at2157"/>
<dbReference type="PANTHER" id="PTHR34714">
    <property type="entry name" value="EGF-LIKE DOMAIN-CONTAINING PROTEIN"/>
    <property type="match status" value="1"/>
</dbReference>
<protein>
    <recommendedName>
        <fullName evidence="3">Galactose-1-phosphate uridylyltransferase</fullName>
    </recommendedName>
</protein>
<dbReference type="SUPFAM" id="SSF54197">
    <property type="entry name" value="HIT-like"/>
    <property type="match status" value="1"/>
</dbReference>
<evidence type="ECO:0008006" key="3">
    <source>
        <dbReference type="Google" id="ProtNLM"/>
    </source>
</evidence>